<comment type="catalytic activity">
    <reaction evidence="1 7">
        <text>guanosine(46) in tRNA + S-adenosyl-L-methionine = N(7)-methylguanosine(46) in tRNA + S-adenosyl-L-homocysteine</text>
        <dbReference type="Rhea" id="RHEA:42708"/>
        <dbReference type="Rhea" id="RHEA-COMP:10188"/>
        <dbReference type="Rhea" id="RHEA-COMP:10189"/>
        <dbReference type="ChEBI" id="CHEBI:57856"/>
        <dbReference type="ChEBI" id="CHEBI:59789"/>
        <dbReference type="ChEBI" id="CHEBI:74269"/>
        <dbReference type="ChEBI" id="CHEBI:74480"/>
        <dbReference type="EC" id="2.1.1.33"/>
    </reaction>
</comment>
<keyword evidence="10" id="KW-1185">Reference proteome</keyword>
<dbReference type="Proteomes" id="UP001268683">
    <property type="component" value="Chromosome"/>
</dbReference>
<feature type="compositionally biased region" description="Basic residues" evidence="8">
    <location>
        <begin position="19"/>
        <end position="29"/>
    </location>
</feature>
<dbReference type="GO" id="GO:0008176">
    <property type="term" value="F:tRNA (guanine(46)-N7)-methyltransferase activity"/>
    <property type="evidence" value="ECO:0007669"/>
    <property type="project" value="UniProtKB-UniRule"/>
</dbReference>
<sequence length="240" mass="28350">MTDDRKQKSDFQRPEQRFFGRRKGNKLSSRKQELMETLLPRLMVPLDEDAEGNLDAFSLFPEGIKKIWFEIGFGKGEHMSWQARHNPDVGLIGCEPFLNGVAGLLTDIEEQDLKNIRIYSDDARHVMKALPDESVDRLFLLQPDPWPKARHARRRFVNSYNLDEISRILVCGAEFRISTDHPIYREWVNIQMSERPDFEWTAEGPQDWQNRPADWPETRYVRKALEGQATYFIFKRRPRK</sequence>
<keyword evidence="6 7" id="KW-0819">tRNA processing</keyword>
<feature type="region of interest" description="Disordered" evidence="8">
    <location>
        <begin position="1"/>
        <end position="30"/>
    </location>
</feature>
<dbReference type="InterPro" id="IPR029063">
    <property type="entry name" value="SAM-dependent_MTases_sf"/>
</dbReference>
<dbReference type="InterPro" id="IPR055361">
    <property type="entry name" value="tRNA_methyltr_TrmB_bact"/>
</dbReference>
<evidence type="ECO:0000256" key="2">
    <source>
        <dbReference type="ARBA" id="ARBA00003015"/>
    </source>
</evidence>
<dbReference type="SUPFAM" id="SSF53335">
    <property type="entry name" value="S-adenosyl-L-methionine-dependent methyltransferases"/>
    <property type="match status" value="1"/>
</dbReference>
<feature type="binding site" evidence="7">
    <location>
        <position position="95"/>
    </location>
    <ligand>
        <name>S-adenosyl-L-methionine</name>
        <dbReference type="ChEBI" id="CHEBI:59789"/>
    </ligand>
</feature>
<feature type="binding site" evidence="7">
    <location>
        <position position="144"/>
    </location>
    <ligand>
        <name>S-adenosyl-L-methionine</name>
        <dbReference type="ChEBI" id="CHEBI:59789"/>
    </ligand>
</feature>
<evidence type="ECO:0000256" key="6">
    <source>
        <dbReference type="ARBA" id="ARBA00022694"/>
    </source>
</evidence>
<dbReference type="GO" id="GO:0043527">
    <property type="term" value="C:tRNA methyltransferase complex"/>
    <property type="evidence" value="ECO:0007669"/>
    <property type="project" value="TreeGrafter"/>
</dbReference>
<comment type="pathway">
    <text evidence="7">tRNA modification; N(7)-methylguanine-tRNA biosynthesis.</text>
</comment>
<evidence type="ECO:0000313" key="10">
    <source>
        <dbReference type="Proteomes" id="UP001268683"/>
    </source>
</evidence>
<feature type="binding site" evidence="7">
    <location>
        <position position="70"/>
    </location>
    <ligand>
        <name>S-adenosyl-L-methionine</name>
        <dbReference type="ChEBI" id="CHEBI:59789"/>
    </ligand>
</feature>
<evidence type="ECO:0000256" key="3">
    <source>
        <dbReference type="ARBA" id="ARBA00022603"/>
    </source>
</evidence>
<evidence type="ECO:0000256" key="7">
    <source>
        <dbReference type="HAMAP-Rule" id="MF_01057"/>
    </source>
</evidence>
<gene>
    <name evidence="7" type="primary">trmB</name>
    <name evidence="9" type="ORF">QGN29_07215</name>
</gene>
<dbReference type="EC" id="2.1.1.33" evidence="7"/>
<proteinExistence type="inferred from homology"/>
<dbReference type="PANTHER" id="PTHR23417:SF14">
    <property type="entry name" value="PENTACOTRIPEPTIDE-REPEAT REGION OF PRORP DOMAIN-CONTAINING PROTEIN"/>
    <property type="match status" value="1"/>
</dbReference>
<evidence type="ECO:0000313" key="9">
    <source>
        <dbReference type="EMBL" id="WND01350.1"/>
    </source>
</evidence>
<comment type="caution">
    <text evidence="7">Lacks conserved residue(s) required for the propagation of feature annotation.</text>
</comment>
<evidence type="ECO:0000256" key="4">
    <source>
        <dbReference type="ARBA" id="ARBA00022679"/>
    </source>
</evidence>
<comment type="similarity">
    <text evidence="7">Belongs to the class I-like SAM-binding methyltransferase superfamily. TrmB family.</text>
</comment>
<protein>
    <recommendedName>
        <fullName evidence="7">tRNA (guanine-N(7)-)-methyltransferase</fullName>
        <ecNumber evidence="7">2.1.1.33</ecNumber>
    </recommendedName>
    <alternativeName>
        <fullName evidence="7">tRNA (guanine(46)-N(7))-methyltransferase</fullName>
    </alternativeName>
    <alternativeName>
        <fullName evidence="7">tRNA(m7G46)-methyltransferase</fullName>
    </alternativeName>
</protein>
<dbReference type="PROSITE" id="PS51625">
    <property type="entry name" value="SAM_MT_TRMB"/>
    <property type="match status" value="1"/>
</dbReference>
<comment type="function">
    <text evidence="2 7">Catalyzes the formation of N(7)-methylguanine at position 46 (m7G46) in tRNA.</text>
</comment>
<name>A0AA52EAV1_9PROT</name>
<accession>A0AA52EAV1</accession>
<organism evidence="9 10">
    <name type="scientific">Temperatibacter marinus</name>
    <dbReference type="NCBI Taxonomy" id="1456591"/>
    <lineage>
        <taxon>Bacteria</taxon>
        <taxon>Pseudomonadati</taxon>
        <taxon>Pseudomonadota</taxon>
        <taxon>Alphaproteobacteria</taxon>
        <taxon>Kordiimonadales</taxon>
        <taxon>Temperatibacteraceae</taxon>
        <taxon>Temperatibacter</taxon>
    </lineage>
</organism>
<reference evidence="9" key="1">
    <citation type="submission" date="2023-04" db="EMBL/GenBank/DDBJ databases">
        <title>Complete genome sequence of Temperatibacter marinus.</title>
        <authorList>
            <person name="Rong J.-C."/>
            <person name="Yi M.-L."/>
            <person name="Zhao Q."/>
        </authorList>
    </citation>
    <scope>NUCLEOTIDE SEQUENCE</scope>
    <source>
        <strain evidence="9">NBRC 110045</strain>
    </source>
</reference>
<dbReference type="KEGG" id="tmk:QGN29_07215"/>
<keyword evidence="3 7" id="KW-0489">Methyltransferase</keyword>
<dbReference type="RefSeq" id="WP_310797178.1">
    <property type="nucleotide sequence ID" value="NZ_CP123872.1"/>
</dbReference>
<feature type="compositionally biased region" description="Basic and acidic residues" evidence="8">
    <location>
        <begin position="1"/>
        <end position="18"/>
    </location>
</feature>
<dbReference type="Gene3D" id="3.40.50.150">
    <property type="entry name" value="Vaccinia Virus protein VP39"/>
    <property type="match status" value="1"/>
</dbReference>
<evidence type="ECO:0000256" key="5">
    <source>
        <dbReference type="ARBA" id="ARBA00022691"/>
    </source>
</evidence>
<feature type="binding site" evidence="7">
    <location>
        <position position="180"/>
    </location>
    <ligand>
        <name>substrate</name>
    </ligand>
</feature>
<feature type="binding site" evidence="7">
    <location>
        <position position="148"/>
    </location>
    <ligand>
        <name>substrate</name>
    </ligand>
</feature>
<dbReference type="AlphaFoldDB" id="A0AA52EAV1"/>
<evidence type="ECO:0000256" key="8">
    <source>
        <dbReference type="SAM" id="MobiDB-lite"/>
    </source>
</evidence>
<keyword evidence="4 7" id="KW-0808">Transferase</keyword>
<evidence type="ECO:0000256" key="1">
    <source>
        <dbReference type="ARBA" id="ARBA00000142"/>
    </source>
</evidence>
<dbReference type="EMBL" id="CP123872">
    <property type="protein sequence ID" value="WND01350.1"/>
    <property type="molecule type" value="Genomic_DNA"/>
</dbReference>
<dbReference type="InterPro" id="IPR003358">
    <property type="entry name" value="tRNA_(Gua-N-7)_MeTrfase_Trmb"/>
</dbReference>
<dbReference type="PANTHER" id="PTHR23417">
    <property type="entry name" value="3-DEOXY-D-MANNO-OCTULOSONIC-ACID TRANSFERASE/TRNA GUANINE-N 7 - -METHYLTRANSFERASE"/>
    <property type="match status" value="1"/>
</dbReference>
<feature type="binding site" evidence="7">
    <location>
        <position position="122"/>
    </location>
    <ligand>
        <name>S-adenosyl-L-methionine</name>
        <dbReference type="ChEBI" id="CHEBI:59789"/>
    </ligand>
</feature>
<dbReference type="HAMAP" id="MF_01057">
    <property type="entry name" value="tRNA_methyltr_TrmB"/>
    <property type="match status" value="1"/>
</dbReference>
<keyword evidence="5 7" id="KW-0949">S-adenosyl-L-methionine</keyword>
<dbReference type="Pfam" id="PF02390">
    <property type="entry name" value="Methyltransf_4"/>
    <property type="match status" value="1"/>
</dbReference>